<dbReference type="InterPro" id="IPR036734">
    <property type="entry name" value="Neur_chan_lig-bd_sf"/>
</dbReference>
<proteinExistence type="predicted"/>
<evidence type="ECO:0000313" key="1">
    <source>
        <dbReference type="EMBL" id="KAK2140777.1"/>
    </source>
</evidence>
<reference evidence="1" key="1">
    <citation type="journal article" date="2023" name="Mol. Biol. Evol.">
        <title>Third-Generation Sequencing Reveals the Adaptive Role of the Epigenome in Three Deep-Sea Polychaetes.</title>
        <authorList>
            <person name="Perez M."/>
            <person name="Aroh O."/>
            <person name="Sun Y."/>
            <person name="Lan Y."/>
            <person name="Juniper S.K."/>
            <person name="Young C.R."/>
            <person name="Angers B."/>
            <person name="Qian P.Y."/>
        </authorList>
    </citation>
    <scope>NUCLEOTIDE SEQUENCE</scope>
    <source>
        <strain evidence="1">P08H-3</strain>
    </source>
</reference>
<dbReference type="AlphaFoldDB" id="A0AAD9IUG6"/>
<dbReference type="SUPFAM" id="SSF63712">
    <property type="entry name" value="Nicotinic receptor ligand binding domain-like"/>
    <property type="match status" value="1"/>
</dbReference>
<dbReference type="GO" id="GO:0016020">
    <property type="term" value="C:membrane"/>
    <property type="evidence" value="ECO:0007669"/>
    <property type="project" value="InterPro"/>
</dbReference>
<gene>
    <name evidence="1" type="ORF">LSH36_1251g00009</name>
</gene>
<dbReference type="GO" id="GO:0005230">
    <property type="term" value="F:extracellular ligand-gated monoatomic ion channel activity"/>
    <property type="evidence" value="ECO:0007669"/>
    <property type="project" value="InterPro"/>
</dbReference>
<accession>A0AAD9IUG6</accession>
<evidence type="ECO:0000313" key="2">
    <source>
        <dbReference type="Proteomes" id="UP001208570"/>
    </source>
</evidence>
<name>A0AAD9IUG6_9ANNE</name>
<dbReference type="Proteomes" id="UP001208570">
    <property type="component" value="Unassembled WGS sequence"/>
</dbReference>
<protein>
    <submittedName>
        <fullName evidence="1">Uncharacterized protein</fullName>
    </submittedName>
</protein>
<sequence>MDIQTCLLFFGSHGYSVTDLIYMWTYGHQSIKIAQDMTLSQFDVIEFPHGNTSIYHDNIGT</sequence>
<dbReference type="EMBL" id="JAODUP010001251">
    <property type="protein sequence ID" value="KAK2140777.1"/>
    <property type="molecule type" value="Genomic_DNA"/>
</dbReference>
<keyword evidence="2" id="KW-1185">Reference proteome</keyword>
<comment type="caution">
    <text evidence="1">The sequence shown here is derived from an EMBL/GenBank/DDBJ whole genome shotgun (WGS) entry which is preliminary data.</text>
</comment>
<organism evidence="1 2">
    <name type="scientific">Paralvinella palmiformis</name>
    <dbReference type="NCBI Taxonomy" id="53620"/>
    <lineage>
        <taxon>Eukaryota</taxon>
        <taxon>Metazoa</taxon>
        <taxon>Spiralia</taxon>
        <taxon>Lophotrochozoa</taxon>
        <taxon>Annelida</taxon>
        <taxon>Polychaeta</taxon>
        <taxon>Sedentaria</taxon>
        <taxon>Canalipalpata</taxon>
        <taxon>Terebellida</taxon>
        <taxon>Terebelliformia</taxon>
        <taxon>Alvinellidae</taxon>
        <taxon>Paralvinella</taxon>
    </lineage>
</organism>
<dbReference type="Gene3D" id="2.70.170.10">
    <property type="entry name" value="Neurotransmitter-gated ion-channel ligand-binding domain"/>
    <property type="match status" value="1"/>
</dbReference>